<keyword evidence="1" id="KW-0732">Signal</keyword>
<name>A0A8J7ITK7_9FLAO</name>
<comment type="caution">
    <text evidence="2">The sequence shown here is derived from an EMBL/GenBank/DDBJ whole genome shotgun (WGS) entry which is preliminary data.</text>
</comment>
<feature type="signal peptide" evidence="1">
    <location>
        <begin position="1"/>
        <end position="25"/>
    </location>
</feature>
<dbReference type="SUPFAM" id="SSF56925">
    <property type="entry name" value="OMPA-like"/>
    <property type="match status" value="1"/>
</dbReference>
<sequence>MTSNLKRYTTLFFLAFIICAFQGMSQGDPSTFKGQIALGINNPSQSGFVGDFEAKSLNFPSINLGIQYMFGPLLGAKADFGYNRFSNLDNTPEFKVNYTRFNAQLVCNATRVLGFVPRRIGVFAHAGPGFSMIKPLGDYGQNDTSFLNAMGGLEFHFGVSDALSVYLDTSYILGFSDDFDPVTEGYGSFNGNMLTFTIGFSISLSGCYYCENE</sequence>
<evidence type="ECO:0000256" key="1">
    <source>
        <dbReference type="SAM" id="SignalP"/>
    </source>
</evidence>
<accession>A0A8J7ITK7</accession>
<reference evidence="2" key="1">
    <citation type="submission" date="2020-12" db="EMBL/GenBank/DDBJ databases">
        <title>Snuella sp. nov., isolated from sediment in Incheon.</title>
        <authorList>
            <person name="Kim W."/>
        </authorList>
    </citation>
    <scope>NUCLEOTIDE SEQUENCE</scope>
    <source>
        <strain evidence="2">CAU 1569</strain>
    </source>
</reference>
<proteinExistence type="predicted"/>
<evidence type="ECO:0000313" key="3">
    <source>
        <dbReference type="Proteomes" id="UP000610931"/>
    </source>
</evidence>
<keyword evidence="3" id="KW-1185">Reference proteome</keyword>
<dbReference type="EMBL" id="JAELVQ010000006">
    <property type="protein sequence ID" value="MBJ6367745.1"/>
    <property type="molecule type" value="Genomic_DNA"/>
</dbReference>
<dbReference type="AlphaFoldDB" id="A0A8J7ITK7"/>
<dbReference type="Proteomes" id="UP000610931">
    <property type="component" value="Unassembled WGS sequence"/>
</dbReference>
<dbReference type="InterPro" id="IPR011250">
    <property type="entry name" value="OMP/PagP_B-barrel"/>
</dbReference>
<evidence type="ECO:0000313" key="2">
    <source>
        <dbReference type="EMBL" id="MBJ6367745.1"/>
    </source>
</evidence>
<feature type="chain" id="PRO_5035151432" evidence="1">
    <location>
        <begin position="26"/>
        <end position="213"/>
    </location>
</feature>
<gene>
    <name evidence="2" type="ORF">JF259_06575</name>
</gene>
<dbReference type="Gene3D" id="2.40.160.20">
    <property type="match status" value="1"/>
</dbReference>
<organism evidence="2 3">
    <name type="scientific">Snuella sedimenti</name>
    <dbReference type="NCBI Taxonomy" id="2798802"/>
    <lineage>
        <taxon>Bacteria</taxon>
        <taxon>Pseudomonadati</taxon>
        <taxon>Bacteroidota</taxon>
        <taxon>Flavobacteriia</taxon>
        <taxon>Flavobacteriales</taxon>
        <taxon>Flavobacteriaceae</taxon>
        <taxon>Snuella</taxon>
    </lineage>
</organism>
<dbReference type="RefSeq" id="WP_199114514.1">
    <property type="nucleotide sequence ID" value="NZ_JAELVQ010000006.1"/>
</dbReference>
<protein>
    <submittedName>
        <fullName evidence="2">Cell envelope biogenesis protein OmpA</fullName>
    </submittedName>
</protein>